<dbReference type="EMBL" id="JACHIG010000002">
    <property type="protein sequence ID" value="MBB5031547.1"/>
    <property type="molecule type" value="Genomic_DNA"/>
</dbReference>
<sequence length="459" mass="50925">MPSYSPLFFKRFQLLLGLIALTAAMQHKMQAAPLAAGDDLQSENQRLMRRGYGDKLPDIPLVDQHGRHFRLFSDLIKDKAVIISFFYTNCEDACPVTNSKLAQMRKELKKSFGRSIQILSITVDSARDTPEKIARYARMQKVETSDPDMPDWKFLTGDAADILKVRETIGLVSNDITRKEDSKPSAHGTVLVVGNQSTGRWTLLSATGPMEQNMERLKRIAGWTQQVRYEEHRKSVLETRSAAAGQPQAEAAAAVIPAGTAATIPVLGKLTGDLTGVERAGRGVRLSELSGKVTVLSQLYTVCPHGSKAVIAAMRALNEEFGGRADFHQLSMSAASERETPEYFRSYAEGIGVGTAAPWWFVTVERPHLHAFAKDQLGLAPARLIPEEERLNTFDLYENDLRLVLLDRQGQVRGRYQVFHPDPDIGATAVEMLRRDVRHLLNEPAAAPLRNLDTASLRP</sequence>
<dbReference type="CDD" id="cd02968">
    <property type="entry name" value="SCO"/>
    <property type="match status" value="1"/>
</dbReference>
<comment type="caution">
    <text evidence="7">The sequence shown here is derived from an EMBL/GenBank/DDBJ whole genome shotgun (WGS) entry which is preliminary data.</text>
</comment>
<evidence type="ECO:0000313" key="7">
    <source>
        <dbReference type="EMBL" id="MBB5031547.1"/>
    </source>
</evidence>
<evidence type="ECO:0000256" key="2">
    <source>
        <dbReference type="ARBA" id="ARBA00023008"/>
    </source>
</evidence>
<feature type="chain" id="PRO_5031385650" evidence="5">
    <location>
        <begin position="32"/>
        <end position="459"/>
    </location>
</feature>
<proteinExistence type="inferred from homology"/>
<dbReference type="InterPro" id="IPR036249">
    <property type="entry name" value="Thioredoxin-like_sf"/>
</dbReference>
<comment type="similarity">
    <text evidence="1">Belongs to the SCO1/2 family.</text>
</comment>
<protein>
    <submittedName>
        <fullName evidence="7">Cytochrome oxidase Cu insertion factor (SCO1/SenC/PrrC family)</fullName>
    </submittedName>
</protein>
<evidence type="ECO:0000256" key="5">
    <source>
        <dbReference type="SAM" id="SignalP"/>
    </source>
</evidence>
<organism evidence="7 8">
    <name type="scientific">Prosthecobacter vanneervenii</name>
    <dbReference type="NCBI Taxonomy" id="48466"/>
    <lineage>
        <taxon>Bacteria</taxon>
        <taxon>Pseudomonadati</taxon>
        <taxon>Verrucomicrobiota</taxon>
        <taxon>Verrucomicrobiia</taxon>
        <taxon>Verrucomicrobiales</taxon>
        <taxon>Verrucomicrobiaceae</taxon>
        <taxon>Prosthecobacter</taxon>
    </lineage>
</organism>
<evidence type="ECO:0000313" key="8">
    <source>
        <dbReference type="Proteomes" id="UP000590740"/>
    </source>
</evidence>
<dbReference type="PANTHER" id="PTHR12151:SF25">
    <property type="entry name" value="LINALOOL DEHYDRATASE_ISOMERASE DOMAIN-CONTAINING PROTEIN"/>
    <property type="match status" value="1"/>
</dbReference>
<dbReference type="PROSITE" id="PS51352">
    <property type="entry name" value="THIOREDOXIN_2"/>
    <property type="match status" value="2"/>
</dbReference>
<feature type="binding site" evidence="3">
    <location>
        <position position="90"/>
    </location>
    <ligand>
        <name>Cu cation</name>
        <dbReference type="ChEBI" id="CHEBI:23378"/>
    </ligand>
</feature>
<keyword evidence="3" id="KW-0479">Metal-binding</keyword>
<keyword evidence="4" id="KW-1015">Disulfide bond</keyword>
<feature type="domain" description="Thioredoxin" evidence="6">
    <location>
        <begin position="50"/>
        <end position="174"/>
    </location>
</feature>
<accession>A0A7W8DIZ4</accession>
<evidence type="ECO:0000256" key="1">
    <source>
        <dbReference type="ARBA" id="ARBA00010996"/>
    </source>
</evidence>
<dbReference type="GO" id="GO:0046872">
    <property type="term" value="F:metal ion binding"/>
    <property type="evidence" value="ECO:0007669"/>
    <property type="project" value="UniProtKB-KW"/>
</dbReference>
<dbReference type="Pfam" id="PF02630">
    <property type="entry name" value="SCO1-SenC"/>
    <property type="match status" value="1"/>
</dbReference>
<dbReference type="AlphaFoldDB" id="A0A7W8DIZ4"/>
<feature type="disulfide bond" description="Redox-active" evidence="4">
    <location>
        <begin position="90"/>
        <end position="94"/>
    </location>
</feature>
<dbReference type="PANTHER" id="PTHR12151">
    <property type="entry name" value="ELECTRON TRANSPORT PROTIN SCO1/SENC FAMILY MEMBER"/>
    <property type="match status" value="1"/>
</dbReference>
<dbReference type="Proteomes" id="UP000590740">
    <property type="component" value="Unassembled WGS sequence"/>
</dbReference>
<keyword evidence="8" id="KW-1185">Reference proteome</keyword>
<keyword evidence="2 3" id="KW-0186">Copper</keyword>
<name>A0A7W8DIZ4_9BACT</name>
<feature type="domain" description="Thioredoxin" evidence="6">
    <location>
        <begin position="242"/>
        <end position="442"/>
    </location>
</feature>
<feature type="binding site" evidence="3">
    <location>
        <position position="94"/>
    </location>
    <ligand>
        <name>Cu cation</name>
        <dbReference type="ChEBI" id="CHEBI:23378"/>
    </ligand>
</feature>
<evidence type="ECO:0000256" key="3">
    <source>
        <dbReference type="PIRSR" id="PIRSR603782-1"/>
    </source>
</evidence>
<reference evidence="7 8" key="1">
    <citation type="submission" date="2020-08" db="EMBL/GenBank/DDBJ databases">
        <title>Genomic Encyclopedia of Type Strains, Phase IV (KMG-IV): sequencing the most valuable type-strain genomes for metagenomic binning, comparative biology and taxonomic classification.</title>
        <authorList>
            <person name="Goeker M."/>
        </authorList>
    </citation>
    <scope>NUCLEOTIDE SEQUENCE [LARGE SCALE GENOMIC DNA]</scope>
    <source>
        <strain evidence="7 8">DSM 12252</strain>
    </source>
</reference>
<evidence type="ECO:0000259" key="6">
    <source>
        <dbReference type="PROSITE" id="PS51352"/>
    </source>
</evidence>
<dbReference type="SUPFAM" id="SSF52833">
    <property type="entry name" value="Thioredoxin-like"/>
    <property type="match status" value="2"/>
</dbReference>
<evidence type="ECO:0000256" key="4">
    <source>
        <dbReference type="PIRSR" id="PIRSR603782-2"/>
    </source>
</evidence>
<feature type="signal peptide" evidence="5">
    <location>
        <begin position="1"/>
        <end position="31"/>
    </location>
</feature>
<dbReference type="RefSeq" id="WP_184338492.1">
    <property type="nucleotide sequence ID" value="NZ_JACHIG010000002.1"/>
</dbReference>
<keyword evidence="5" id="KW-0732">Signal</keyword>
<dbReference type="InterPro" id="IPR003782">
    <property type="entry name" value="SCO1/SenC"/>
</dbReference>
<dbReference type="InterPro" id="IPR013766">
    <property type="entry name" value="Thioredoxin_domain"/>
</dbReference>
<gene>
    <name evidence="7" type="ORF">HNQ65_001115</name>
</gene>
<dbReference type="Gene3D" id="3.40.30.10">
    <property type="entry name" value="Glutaredoxin"/>
    <property type="match status" value="2"/>
</dbReference>